<proteinExistence type="predicted"/>
<organism evidence="2">
    <name type="scientific">Oryza glumipatula</name>
    <dbReference type="NCBI Taxonomy" id="40148"/>
    <lineage>
        <taxon>Eukaryota</taxon>
        <taxon>Viridiplantae</taxon>
        <taxon>Streptophyta</taxon>
        <taxon>Embryophyta</taxon>
        <taxon>Tracheophyta</taxon>
        <taxon>Spermatophyta</taxon>
        <taxon>Magnoliopsida</taxon>
        <taxon>Liliopsida</taxon>
        <taxon>Poales</taxon>
        <taxon>Poaceae</taxon>
        <taxon>BOP clade</taxon>
        <taxon>Oryzoideae</taxon>
        <taxon>Oryzeae</taxon>
        <taxon>Oryzinae</taxon>
        <taxon>Oryza</taxon>
    </lineage>
</organism>
<reference evidence="2" key="1">
    <citation type="submission" date="2015-04" db="UniProtKB">
        <authorList>
            <consortium name="EnsemblPlants"/>
        </authorList>
    </citation>
    <scope>IDENTIFICATION</scope>
</reference>
<dbReference type="Proteomes" id="UP000026961">
    <property type="component" value="Chromosome 4"/>
</dbReference>
<accession>A0A0D9ZHK2</accession>
<evidence type="ECO:0000313" key="3">
    <source>
        <dbReference type="Proteomes" id="UP000026961"/>
    </source>
</evidence>
<reference evidence="2" key="2">
    <citation type="submission" date="2018-05" db="EMBL/GenBank/DDBJ databases">
        <title>OgluRS3 (Oryza glumaepatula Reference Sequence Version 3).</title>
        <authorList>
            <person name="Zhang J."/>
            <person name="Kudrna D."/>
            <person name="Lee S."/>
            <person name="Talag J."/>
            <person name="Welchert J."/>
            <person name="Wing R.A."/>
        </authorList>
    </citation>
    <scope>NUCLEOTIDE SEQUENCE [LARGE SCALE GENOMIC DNA]</scope>
</reference>
<dbReference type="AlphaFoldDB" id="A0A0D9ZHK2"/>
<dbReference type="Gramene" id="OGLUM04G03770.1">
    <property type="protein sequence ID" value="OGLUM04G03770.1"/>
    <property type="gene ID" value="OGLUM04G03770"/>
</dbReference>
<protein>
    <submittedName>
        <fullName evidence="2">Uncharacterized protein</fullName>
    </submittedName>
</protein>
<dbReference type="HOGENOM" id="CLU_1621585_0_0_1"/>
<keyword evidence="3" id="KW-1185">Reference proteome</keyword>
<sequence>MNDGQGYFAGKPAKPNDKEQQAGDEETQAVDAQTPGAYKITSWALQQTFNSSQQRSNPLIRTDQAFWPNAVHASRALEEQQARRRSLAVAPFVTSIIRRHVTRAFDRTCRNHKEPQTREAPVEAQWERFARRGIIFAMRPKGRHDPGRLFAISGPAQEANLGAHS</sequence>
<evidence type="ECO:0000313" key="2">
    <source>
        <dbReference type="EnsemblPlants" id="OGLUM04G03770.1"/>
    </source>
</evidence>
<name>A0A0D9ZHK2_9ORYZ</name>
<dbReference type="EnsemblPlants" id="OGLUM04G03770.1">
    <property type="protein sequence ID" value="OGLUM04G03770.1"/>
    <property type="gene ID" value="OGLUM04G03770"/>
</dbReference>
<feature type="region of interest" description="Disordered" evidence="1">
    <location>
        <begin position="1"/>
        <end position="34"/>
    </location>
</feature>
<evidence type="ECO:0000256" key="1">
    <source>
        <dbReference type="SAM" id="MobiDB-lite"/>
    </source>
</evidence>